<evidence type="ECO:0000313" key="1">
    <source>
        <dbReference type="EMBL" id="MFK2877275.1"/>
    </source>
</evidence>
<dbReference type="Pfam" id="PF09932">
    <property type="entry name" value="DUF2164"/>
    <property type="match status" value="1"/>
</dbReference>
<dbReference type="Proteomes" id="UP001620339">
    <property type="component" value="Unassembled WGS sequence"/>
</dbReference>
<protein>
    <submittedName>
        <fullName evidence="1">DUF2164 domain-containing protein</fullName>
    </submittedName>
</protein>
<gene>
    <name evidence="1" type="ORF">ISP25_09375</name>
</gene>
<keyword evidence="2" id="KW-1185">Reference proteome</keyword>
<dbReference type="EMBL" id="JADIKK010000008">
    <property type="protein sequence ID" value="MFK2877275.1"/>
    <property type="molecule type" value="Genomic_DNA"/>
</dbReference>
<dbReference type="RefSeq" id="WP_192154025.1">
    <property type="nucleotide sequence ID" value="NZ_JADIKK010000008.1"/>
</dbReference>
<reference evidence="1 2" key="1">
    <citation type="submission" date="2020-10" db="EMBL/GenBank/DDBJ databases">
        <title>Phylogeny of dyella-like bacteria.</title>
        <authorList>
            <person name="Fu J."/>
        </authorList>
    </citation>
    <scope>NUCLEOTIDE SEQUENCE [LARGE SCALE GENOMIC DNA]</scope>
    <source>
        <strain evidence="1 2">KACC 19113</strain>
    </source>
</reference>
<sequence>MPDIQFSSDEKEILVRKIKLYFTEELKQEIGRFDAEFLLDFFAGEIGGYFYNRGLYDAQAILSGKLDELGEAIYQLERPTEFRR</sequence>
<name>A0ABW8J6T7_9GAMM</name>
<dbReference type="InterPro" id="IPR018680">
    <property type="entry name" value="DUF2164"/>
</dbReference>
<comment type="caution">
    <text evidence="1">The sequence shown here is derived from an EMBL/GenBank/DDBJ whole genome shotgun (WGS) entry which is preliminary data.</text>
</comment>
<accession>A0ABW8J6T7</accession>
<organism evidence="1 2">
    <name type="scientific">Rhodanobacter hydrolyticus</name>
    <dbReference type="NCBI Taxonomy" id="2250595"/>
    <lineage>
        <taxon>Bacteria</taxon>
        <taxon>Pseudomonadati</taxon>
        <taxon>Pseudomonadota</taxon>
        <taxon>Gammaproteobacteria</taxon>
        <taxon>Lysobacterales</taxon>
        <taxon>Rhodanobacteraceae</taxon>
        <taxon>Rhodanobacter</taxon>
    </lineage>
</organism>
<proteinExistence type="predicted"/>
<evidence type="ECO:0000313" key="2">
    <source>
        <dbReference type="Proteomes" id="UP001620339"/>
    </source>
</evidence>